<protein>
    <submittedName>
        <fullName evidence="3">Uncharacterized protein</fullName>
    </submittedName>
</protein>
<evidence type="ECO:0000313" key="3">
    <source>
        <dbReference type="EMBL" id="PLR08721.1"/>
    </source>
</evidence>
<organism evidence="3 4">
    <name type="scientific">Caulobacter flavus</name>
    <dbReference type="NCBI Taxonomy" id="1679497"/>
    <lineage>
        <taxon>Bacteria</taxon>
        <taxon>Pseudomonadati</taxon>
        <taxon>Pseudomonadota</taxon>
        <taxon>Alphaproteobacteria</taxon>
        <taxon>Caulobacterales</taxon>
        <taxon>Caulobacteraceae</taxon>
        <taxon>Caulobacter</taxon>
    </lineage>
</organism>
<dbReference type="EMBL" id="PJRQ01000041">
    <property type="protein sequence ID" value="PLR08721.1"/>
    <property type="molecule type" value="Genomic_DNA"/>
</dbReference>
<feature type="transmembrane region" description="Helical" evidence="1">
    <location>
        <begin position="20"/>
        <end position="42"/>
    </location>
</feature>
<dbReference type="EMBL" id="CP026100">
    <property type="protein sequence ID" value="AYV48562.1"/>
    <property type="molecule type" value="Genomic_DNA"/>
</dbReference>
<keyword evidence="1" id="KW-0812">Transmembrane</keyword>
<dbReference type="Proteomes" id="UP000281192">
    <property type="component" value="Chromosome"/>
</dbReference>
<evidence type="ECO:0000313" key="5">
    <source>
        <dbReference type="Proteomes" id="UP000281192"/>
    </source>
</evidence>
<keyword evidence="1" id="KW-1133">Transmembrane helix</keyword>
<reference evidence="2 5" key="2">
    <citation type="submission" date="2018-01" db="EMBL/GenBank/DDBJ databases">
        <title>Complete genome sequence of Caulobacter flavus RHGG3.</title>
        <authorList>
            <person name="Yang E."/>
        </authorList>
    </citation>
    <scope>NUCLEOTIDE SEQUENCE [LARGE SCALE GENOMIC DNA]</scope>
    <source>
        <strain evidence="2 5">RHGG3</strain>
    </source>
</reference>
<evidence type="ECO:0000256" key="1">
    <source>
        <dbReference type="SAM" id="Phobius"/>
    </source>
</evidence>
<dbReference type="KEGG" id="cfh:C1707_21140"/>
<dbReference type="AlphaFoldDB" id="A0A2N5CP47"/>
<dbReference type="Proteomes" id="UP000234483">
    <property type="component" value="Unassembled WGS sequence"/>
</dbReference>
<keyword evidence="5" id="KW-1185">Reference proteome</keyword>
<dbReference type="RefSeq" id="WP_101714679.1">
    <property type="nucleotide sequence ID" value="NZ_CP026100.1"/>
</dbReference>
<evidence type="ECO:0000313" key="4">
    <source>
        <dbReference type="Proteomes" id="UP000234483"/>
    </source>
</evidence>
<accession>A0A2N5CP47</accession>
<name>A0A2N5CP47_9CAUL</name>
<sequence length="101" mass="10133">MTLAPRITFALAPPLQARWILTIAVAVLVLTAAMAFVVLVVAQPSPLSAAPRAAATPSGPLAKAGDPLCAAALAKARDTRGLSAQEAIDASTAMLRACAAD</sequence>
<keyword evidence="1" id="KW-0472">Membrane</keyword>
<reference evidence="3 4" key="1">
    <citation type="submission" date="2017-12" db="EMBL/GenBank/DDBJ databases">
        <title>The genome sequence of Caulobacter flavus CGMCC1 15093.</title>
        <authorList>
            <person name="Gao J."/>
            <person name="Mao X."/>
            <person name="Sun J."/>
        </authorList>
    </citation>
    <scope>NUCLEOTIDE SEQUENCE [LARGE SCALE GENOMIC DNA]</scope>
    <source>
        <strain evidence="3 4">CGMCC1 15093</strain>
    </source>
</reference>
<gene>
    <name evidence="2" type="ORF">C1707_21140</name>
    <name evidence="3" type="ORF">CFHF_19925</name>
</gene>
<evidence type="ECO:0000313" key="2">
    <source>
        <dbReference type="EMBL" id="AYV48562.1"/>
    </source>
</evidence>
<proteinExistence type="predicted"/>